<dbReference type="Proteomes" id="UP000732298">
    <property type="component" value="Unassembled WGS sequence"/>
</dbReference>
<name>A0A8T3YMC8_9ARCH</name>
<evidence type="ECO:0000313" key="2">
    <source>
        <dbReference type="Proteomes" id="UP000732298"/>
    </source>
</evidence>
<reference evidence="1" key="1">
    <citation type="submission" date="2020-07" db="EMBL/GenBank/DDBJ databases">
        <title>Huge and variable diversity of episymbiotic CPR bacteria and DPANN archaea in groundwater ecosystems.</title>
        <authorList>
            <person name="He C.Y."/>
            <person name="Keren R."/>
            <person name="Whittaker M."/>
            <person name="Farag I.F."/>
            <person name="Doudna J."/>
            <person name="Cate J.H.D."/>
            <person name="Banfield J.F."/>
        </authorList>
    </citation>
    <scope>NUCLEOTIDE SEQUENCE</scope>
    <source>
        <strain evidence="1">NC_groundwater_1296_Ag_S-0.2um_52_80</strain>
    </source>
</reference>
<dbReference type="EMBL" id="JACQPB010000011">
    <property type="protein sequence ID" value="MBI4210051.1"/>
    <property type="molecule type" value="Genomic_DNA"/>
</dbReference>
<dbReference type="AlphaFoldDB" id="A0A8T3YMC8"/>
<accession>A0A8T3YMC8</accession>
<evidence type="ECO:0008006" key="3">
    <source>
        <dbReference type="Google" id="ProtNLM"/>
    </source>
</evidence>
<gene>
    <name evidence="1" type="ORF">HY544_00905</name>
</gene>
<evidence type="ECO:0000313" key="1">
    <source>
        <dbReference type="EMBL" id="MBI4210051.1"/>
    </source>
</evidence>
<protein>
    <recommendedName>
        <fullName evidence="3">Antitoxin</fullName>
    </recommendedName>
</protein>
<proteinExistence type="predicted"/>
<sequence>MIGDSMNINLGTPYEATMKKIIEKGYAGNQTEVIRQALLAYERMIDEEEVRLVNKAINSEMEEIRAGKTRVYTHEQVKKKLGL</sequence>
<organism evidence="1 2">
    <name type="scientific">Candidatus Iainarchaeum sp</name>
    <dbReference type="NCBI Taxonomy" id="3101447"/>
    <lineage>
        <taxon>Archaea</taxon>
        <taxon>Candidatus Iainarchaeota</taxon>
        <taxon>Candidatus Iainarchaeia</taxon>
        <taxon>Candidatus Iainarchaeales</taxon>
        <taxon>Candidatus Iainarchaeaceae</taxon>
        <taxon>Candidatus Iainarchaeum</taxon>
    </lineage>
</organism>
<comment type="caution">
    <text evidence="1">The sequence shown here is derived from an EMBL/GenBank/DDBJ whole genome shotgun (WGS) entry which is preliminary data.</text>
</comment>